<dbReference type="InterPro" id="IPR025968">
    <property type="entry name" value="YwqJ_deaminase"/>
</dbReference>
<name>A0A8J3JR82_9ACTN</name>
<evidence type="ECO:0000256" key="1">
    <source>
        <dbReference type="SAM" id="MobiDB-lite"/>
    </source>
</evidence>
<organism evidence="2 3">
    <name type="scientific">Catellatospora bangladeshensis</name>
    <dbReference type="NCBI Taxonomy" id="310355"/>
    <lineage>
        <taxon>Bacteria</taxon>
        <taxon>Bacillati</taxon>
        <taxon>Actinomycetota</taxon>
        <taxon>Actinomycetes</taxon>
        <taxon>Micromonosporales</taxon>
        <taxon>Micromonosporaceae</taxon>
        <taxon>Catellatospora</taxon>
    </lineage>
</organism>
<evidence type="ECO:0000313" key="2">
    <source>
        <dbReference type="EMBL" id="GIF82354.1"/>
    </source>
</evidence>
<dbReference type="Pfam" id="PF14431">
    <property type="entry name" value="YwqJ-deaminase"/>
    <property type="match status" value="1"/>
</dbReference>
<keyword evidence="3" id="KW-1185">Reference proteome</keyword>
<gene>
    <name evidence="2" type="ORF">Cba03nite_37030</name>
</gene>
<dbReference type="Proteomes" id="UP000601223">
    <property type="component" value="Unassembled WGS sequence"/>
</dbReference>
<reference evidence="2 3" key="1">
    <citation type="submission" date="2021-01" db="EMBL/GenBank/DDBJ databases">
        <title>Whole genome shotgun sequence of Catellatospora bangladeshensis NBRC 107357.</title>
        <authorList>
            <person name="Komaki H."/>
            <person name="Tamura T."/>
        </authorList>
    </citation>
    <scope>NUCLEOTIDE SEQUENCE [LARGE SCALE GENOMIC DNA]</scope>
    <source>
        <strain evidence="2 3">NBRC 107357</strain>
    </source>
</reference>
<evidence type="ECO:0000313" key="3">
    <source>
        <dbReference type="Proteomes" id="UP000601223"/>
    </source>
</evidence>
<feature type="compositionally biased region" description="Pro residues" evidence="1">
    <location>
        <begin position="39"/>
        <end position="53"/>
    </location>
</feature>
<evidence type="ECO:0008006" key="4">
    <source>
        <dbReference type="Google" id="ProtNLM"/>
    </source>
</evidence>
<comment type="caution">
    <text evidence="2">The sequence shown here is derived from an EMBL/GenBank/DDBJ whole genome shotgun (WGS) entry which is preliminary data.</text>
</comment>
<sequence length="269" mass="28906">MAGRNRFPGGMSGKVSGLFGRFVKGLRKADPPGSGAPHVPAPRPRPTPQPPVVNTPSLQRHGHGLPDPRTLNLQRGPDGLVTHINGRPVNDVVQEVAQQRNDLYRRLQRDRTRLPDGRRVSEDFTKAQTGAMHSVMFDRRTGQFFEADNRTLGTTQPTNLHPTLQDQLNRMDASARANPNQYDYGHGNTGGFPHPDTPGTHSEVASANQALWAREQAGLPTGPDALAEMSVDNKRLFGGSAGSSAACCANCTSILGGVDAIPGKKTTFP</sequence>
<dbReference type="AlphaFoldDB" id="A0A8J3JR82"/>
<feature type="region of interest" description="Disordered" evidence="1">
    <location>
        <begin position="25"/>
        <end position="78"/>
    </location>
</feature>
<accession>A0A8J3JR82</accession>
<protein>
    <recommendedName>
        <fullName evidence="4">YwqJ-like deaminase</fullName>
    </recommendedName>
</protein>
<dbReference type="EMBL" id="BONF01000019">
    <property type="protein sequence ID" value="GIF82354.1"/>
    <property type="molecule type" value="Genomic_DNA"/>
</dbReference>
<proteinExistence type="predicted"/>
<dbReference type="RefSeq" id="WP_203747408.1">
    <property type="nucleotide sequence ID" value="NZ_BONF01000019.1"/>
</dbReference>